<dbReference type="GeneID" id="90449471"/>
<keyword evidence="2" id="KW-1185">Reference proteome</keyword>
<protein>
    <recommendedName>
        <fullName evidence="3">Archaeal Zn-finger protein</fullName>
    </recommendedName>
</protein>
<dbReference type="Proteomes" id="UP001492541">
    <property type="component" value="Chromosome"/>
</dbReference>
<dbReference type="PIRSF" id="PIRSF015877">
    <property type="entry name" value="UCP015877"/>
    <property type="match status" value="1"/>
</dbReference>
<evidence type="ECO:0000313" key="1">
    <source>
        <dbReference type="EMBL" id="XAT63049.1"/>
    </source>
</evidence>
<proteinExistence type="predicted"/>
<sequence length="189" mass="21521">MIREIFCDTCKDETPHRLINPSKNLFQCEVCNSVTEYKKEKKIEIRAIISKDDYSERGKIEVGPSETLTVGEEIVVETGEGYRLGEITSLELKNGKRVDVAGVEDIETVWLRDVGEVKVRFSLHKGAVTTAYEIFTPGEVEFSVGEVIPIEGRKYRITRIKLINGGLLRKDGRIAKAKEIRRIYAQFIR</sequence>
<dbReference type="RefSeq" id="WP_193808207.1">
    <property type="nucleotide sequence ID" value="NZ_CP087714.1"/>
</dbReference>
<dbReference type="PANTHER" id="PTHR42195:SF1">
    <property type="entry name" value="ZINC FINGER PROTEIN"/>
    <property type="match status" value="1"/>
</dbReference>
<evidence type="ECO:0000313" key="2">
    <source>
        <dbReference type="Proteomes" id="UP001492541"/>
    </source>
</evidence>
<dbReference type="Pfam" id="PF19769">
    <property type="entry name" value="CPxCG_zf"/>
    <property type="match status" value="1"/>
</dbReference>
<accession>A0ABZ3H340</accession>
<gene>
    <name evidence="1" type="ORF">LPQ35_07240</name>
</gene>
<reference evidence="1 2" key="1">
    <citation type="submission" date="2021-11" db="EMBL/GenBank/DDBJ databases">
        <title>Whole genome of Geoglobus acetivorans.</title>
        <authorList>
            <person name="Liu D."/>
        </authorList>
    </citation>
    <scope>NUCLEOTIDE SEQUENCE [LARGE SCALE GENOMIC DNA]</scope>
    <source>
        <strain evidence="1 2">SBH6</strain>
    </source>
</reference>
<name>A0ABZ3H340_GEOAI</name>
<dbReference type="PANTHER" id="PTHR42195">
    <property type="entry name" value="UCP015877 FAMILY PROTEIN"/>
    <property type="match status" value="1"/>
</dbReference>
<evidence type="ECO:0008006" key="3">
    <source>
        <dbReference type="Google" id="ProtNLM"/>
    </source>
</evidence>
<organism evidence="1 2">
    <name type="scientific">Geoglobus acetivorans</name>
    <dbReference type="NCBI Taxonomy" id="565033"/>
    <lineage>
        <taxon>Archaea</taxon>
        <taxon>Methanobacteriati</taxon>
        <taxon>Methanobacteriota</taxon>
        <taxon>Archaeoglobi</taxon>
        <taxon>Archaeoglobales</taxon>
        <taxon>Archaeoglobaceae</taxon>
        <taxon>Geoglobus</taxon>
    </lineage>
</organism>
<dbReference type="EMBL" id="CP087714">
    <property type="protein sequence ID" value="XAT63049.1"/>
    <property type="molecule type" value="Genomic_DNA"/>
</dbReference>
<dbReference type="InterPro" id="IPR012041">
    <property type="entry name" value="Znf_CPxCG-like"/>
</dbReference>